<evidence type="ECO:0000259" key="1">
    <source>
        <dbReference type="Pfam" id="PF00724"/>
    </source>
</evidence>
<dbReference type="SUPFAM" id="SSF51395">
    <property type="entry name" value="FMN-linked oxidoreductases"/>
    <property type="match status" value="1"/>
</dbReference>
<sequence>MNAPSPGPLYAPLKFDDLSFKNRIVMPPMTRCRAAQPGNVPTSLMAEYYSRHCDAGLIIAEATQVSPDAQGYSFTPGIHSQEQIAGWKQVTQAVHRKGGQIFLQIWHTGRMSHASFHDGAAPFAPSAIETPEGTGVWIANANGEGGAMQRCTPPRAMTLAEIRRVQDDFVQATANAREAGFDGVELHGANGYLIDEFLRKSSNHRDDAYGGSPHNRIRFLIEILERLVTIFPPSRIGVRFAPHNQTRGMDDPDTPETVLLAMTRMAALDIGYVHFAEVDWDAEPNVPEEFRALARALFPNLILVAGNYTKERAQWVLEKNYADMVAFGRLFLANPDLPRRLRDDLPLNALQPDFLFGGGAQGYVDYPRLEEA</sequence>
<name>A0ABT0BBW6_9SPHN</name>
<dbReference type="CDD" id="cd02933">
    <property type="entry name" value="OYE_like_FMN"/>
    <property type="match status" value="1"/>
</dbReference>
<protein>
    <submittedName>
        <fullName evidence="2">Alkene reductase</fullName>
    </submittedName>
</protein>
<reference evidence="2" key="1">
    <citation type="submission" date="2022-03" db="EMBL/GenBank/DDBJ databases">
        <title>Identification of a novel bacterium isolated from mangrove sediments.</title>
        <authorList>
            <person name="Pan X."/>
        </authorList>
    </citation>
    <scope>NUCLEOTIDE SEQUENCE</scope>
    <source>
        <strain evidence="2">B1949</strain>
    </source>
</reference>
<feature type="domain" description="NADH:flavin oxidoreductase/NADH oxidase N-terminal" evidence="1">
    <location>
        <begin position="9"/>
        <end position="348"/>
    </location>
</feature>
<evidence type="ECO:0000313" key="2">
    <source>
        <dbReference type="EMBL" id="MCJ2182539.1"/>
    </source>
</evidence>
<comment type="caution">
    <text evidence="2">The sequence shown here is derived from an EMBL/GenBank/DDBJ whole genome shotgun (WGS) entry which is preliminary data.</text>
</comment>
<accession>A0ABT0BBW6</accession>
<evidence type="ECO:0000313" key="3">
    <source>
        <dbReference type="Proteomes" id="UP001162881"/>
    </source>
</evidence>
<dbReference type="EMBL" id="JALHLF010000019">
    <property type="protein sequence ID" value="MCJ2182539.1"/>
    <property type="molecule type" value="Genomic_DNA"/>
</dbReference>
<dbReference type="Pfam" id="PF00724">
    <property type="entry name" value="Oxidored_FMN"/>
    <property type="match status" value="1"/>
</dbReference>
<dbReference type="PANTHER" id="PTHR22893">
    <property type="entry name" value="NADH OXIDOREDUCTASE-RELATED"/>
    <property type="match status" value="1"/>
</dbReference>
<dbReference type="Gene3D" id="3.20.20.70">
    <property type="entry name" value="Aldolase class I"/>
    <property type="match status" value="1"/>
</dbReference>
<dbReference type="RefSeq" id="WP_244018572.1">
    <property type="nucleotide sequence ID" value="NZ_JALHLF010000019.1"/>
</dbReference>
<dbReference type="Proteomes" id="UP001162881">
    <property type="component" value="Unassembled WGS sequence"/>
</dbReference>
<gene>
    <name evidence="2" type="ORF">MTR62_07515</name>
</gene>
<proteinExistence type="predicted"/>
<dbReference type="InterPro" id="IPR001155">
    <property type="entry name" value="OxRdtase_FMN_N"/>
</dbReference>
<dbReference type="PANTHER" id="PTHR22893:SF135">
    <property type="entry name" value="NAD(P)H:FLAVIN OXIDOREDUCTASE SYE2"/>
    <property type="match status" value="1"/>
</dbReference>
<dbReference type="InterPro" id="IPR045247">
    <property type="entry name" value="Oye-like"/>
</dbReference>
<dbReference type="InterPro" id="IPR013785">
    <property type="entry name" value="Aldolase_TIM"/>
</dbReference>
<organism evidence="2 3">
    <name type="scientific">Novosphingobium organovorum</name>
    <dbReference type="NCBI Taxonomy" id="2930092"/>
    <lineage>
        <taxon>Bacteria</taxon>
        <taxon>Pseudomonadati</taxon>
        <taxon>Pseudomonadota</taxon>
        <taxon>Alphaproteobacteria</taxon>
        <taxon>Sphingomonadales</taxon>
        <taxon>Sphingomonadaceae</taxon>
        <taxon>Novosphingobium</taxon>
    </lineage>
</organism>
<keyword evidence="3" id="KW-1185">Reference proteome</keyword>